<dbReference type="Pfam" id="PF22042">
    <property type="entry name" value="EF-G_D2"/>
    <property type="match status" value="1"/>
</dbReference>
<dbReference type="GO" id="GO:0005525">
    <property type="term" value="F:GTP binding"/>
    <property type="evidence" value="ECO:0007669"/>
    <property type="project" value="UniProtKB-KW"/>
</dbReference>
<organism evidence="9">
    <name type="scientific">hydrothermal vent metagenome</name>
    <dbReference type="NCBI Taxonomy" id="652676"/>
    <lineage>
        <taxon>unclassified sequences</taxon>
        <taxon>metagenomes</taxon>
        <taxon>ecological metagenomes</taxon>
    </lineage>
</organism>
<dbReference type="FunFam" id="3.40.50.10050:FF:000001">
    <property type="entry name" value="Translation initiation factor IF-2"/>
    <property type="match status" value="1"/>
</dbReference>
<dbReference type="PANTHER" id="PTHR43381">
    <property type="entry name" value="TRANSLATION INITIATION FACTOR IF-2-RELATED"/>
    <property type="match status" value="1"/>
</dbReference>
<reference evidence="9" key="1">
    <citation type="submission" date="2018-06" db="EMBL/GenBank/DDBJ databases">
        <authorList>
            <person name="Zhirakovskaya E."/>
        </authorList>
    </citation>
    <scope>NUCLEOTIDE SEQUENCE</scope>
</reference>
<feature type="region of interest" description="Disordered" evidence="7">
    <location>
        <begin position="1"/>
        <end position="101"/>
    </location>
</feature>
<protein>
    <submittedName>
        <fullName evidence="9">Translation initiation factor 2</fullName>
    </submittedName>
</protein>
<dbReference type="InterPro" id="IPR023115">
    <property type="entry name" value="TIF_IF2_dom3"/>
</dbReference>
<dbReference type="InterPro" id="IPR027417">
    <property type="entry name" value="P-loop_NTPase"/>
</dbReference>
<keyword evidence="4" id="KW-0648">Protein biosynthesis</keyword>
<dbReference type="InterPro" id="IPR005225">
    <property type="entry name" value="Small_GTP-bd"/>
</dbReference>
<dbReference type="SUPFAM" id="SSF52156">
    <property type="entry name" value="Initiation factor IF2/eIF5b, domain 3"/>
    <property type="match status" value="1"/>
</dbReference>
<dbReference type="InterPro" id="IPR000795">
    <property type="entry name" value="T_Tr_GTP-bd_dom"/>
</dbReference>
<dbReference type="Gene3D" id="2.40.30.10">
    <property type="entry name" value="Translation factors"/>
    <property type="match status" value="2"/>
</dbReference>
<proteinExistence type="inferred from homology"/>
<dbReference type="FunFam" id="2.40.30.10:FF:000054">
    <property type="entry name" value="Translation initiation factor IF-2"/>
    <property type="match status" value="1"/>
</dbReference>
<evidence type="ECO:0000256" key="7">
    <source>
        <dbReference type="SAM" id="MobiDB-lite"/>
    </source>
</evidence>
<dbReference type="GO" id="GO:0003743">
    <property type="term" value="F:translation initiation factor activity"/>
    <property type="evidence" value="ECO:0007669"/>
    <property type="project" value="UniProtKB-KW"/>
</dbReference>
<dbReference type="EMBL" id="UOGK01000485">
    <property type="protein sequence ID" value="VAX41067.1"/>
    <property type="molecule type" value="Genomic_DNA"/>
</dbReference>
<dbReference type="InterPro" id="IPR015760">
    <property type="entry name" value="TIF_IF2"/>
</dbReference>
<dbReference type="CDD" id="cd03702">
    <property type="entry name" value="IF2_mtIF2_II"/>
    <property type="match status" value="1"/>
</dbReference>
<dbReference type="FunFam" id="2.40.30.10:FF:000008">
    <property type="entry name" value="Translation initiation factor IF-2"/>
    <property type="match status" value="1"/>
</dbReference>
<dbReference type="Gene3D" id="3.40.50.10050">
    <property type="entry name" value="Translation initiation factor IF- 2, domain 3"/>
    <property type="match status" value="1"/>
</dbReference>
<comment type="similarity">
    <text evidence="1">Belongs to the TRAFAC class translation factor GTPase superfamily. Classic translation factor GTPase family. IF-2 subfamily.</text>
</comment>
<name>A0A3B1E8B9_9ZZZZ</name>
<accession>A0A3B1E8B9</accession>
<feature type="compositionally biased region" description="Basic and acidic residues" evidence="7">
    <location>
        <begin position="56"/>
        <end position="67"/>
    </location>
</feature>
<evidence type="ECO:0000256" key="5">
    <source>
        <dbReference type="ARBA" id="ARBA00023134"/>
    </source>
</evidence>
<feature type="compositionally biased region" description="Low complexity" evidence="7">
    <location>
        <begin position="82"/>
        <end position="91"/>
    </location>
</feature>
<dbReference type="Pfam" id="PF04760">
    <property type="entry name" value="IF2_N"/>
    <property type="match status" value="1"/>
</dbReference>
<dbReference type="NCBIfam" id="TIGR00487">
    <property type="entry name" value="IF-2"/>
    <property type="match status" value="1"/>
</dbReference>
<dbReference type="FunFam" id="3.40.50.300:FF:000019">
    <property type="entry name" value="Translation initiation factor IF-2"/>
    <property type="match status" value="1"/>
</dbReference>
<dbReference type="Gene3D" id="3.40.50.300">
    <property type="entry name" value="P-loop containing nucleotide triphosphate hydrolases"/>
    <property type="match status" value="1"/>
</dbReference>
<evidence type="ECO:0000256" key="2">
    <source>
        <dbReference type="ARBA" id="ARBA00022540"/>
    </source>
</evidence>
<feature type="domain" description="Tr-type G" evidence="8">
    <location>
        <begin position="181"/>
        <end position="357"/>
    </location>
</feature>
<evidence type="ECO:0000256" key="3">
    <source>
        <dbReference type="ARBA" id="ARBA00022741"/>
    </source>
</evidence>
<dbReference type="HAMAP" id="MF_00100_B">
    <property type="entry name" value="IF_2_B"/>
    <property type="match status" value="1"/>
</dbReference>
<keyword evidence="2 9" id="KW-0396">Initiation factor</keyword>
<gene>
    <name evidence="9" type="ORF">MNBD_PLANCTO03-50</name>
</gene>
<dbReference type="InterPro" id="IPR053905">
    <property type="entry name" value="EF-G-like_DII"/>
</dbReference>
<dbReference type="PROSITE" id="PS51722">
    <property type="entry name" value="G_TR_2"/>
    <property type="match status" value="1"/>
</dbReference>
<dbReference type="AlphaFoldDB" id="A0A3B1E8B9"/>
<keyword evidence="5" id="KW-0342">GTP-binding</keyword>
<evidence type="ECO:0000256" key="6">
    <source>
        <dbReference type="ARBA" id="ARBA00025162"/>
    </source>
</evidence>
<dbReference type="CDD" id="cd01887">
    <property type="entry name" value="IF2_eIF5B"/>
    <property type="match status" value="1"/>
</dbReference>
<dbReference type="Pfam" id="PF11987">
    <property type="entry name" value="IF-2"/>
    <property type="match status" value="1"/>
</dbReference>
<comment type="function">
    <text evidence="6">One of the essential components for the initiation of protein synthesis. Protects formylmethionyl-tRNA from spontaneous hydrolysis and promotes its binding to the 30S ribosomal subunits. Also involved in the hydrolysis of GTP during the formation of the 70S ribosomal complex.</text>
</comment>
<dbReference type="InterPro" id="IPR036925">
    <property type="entry name" value="TIF_IF2_dom3_sf"/>
</dbReference>
<feature type="non-terminal residue" evidence="9">
    <location>
        <position position="1"/>
    </location>
</feature>
<dbReference type="InterPro" id="IPR006847">
    <property type="entry name" value="IF2_N"/>
</dbReference>
<dbReference type="PANTHER" id="PTHR43381:SF5">
    <property type="entry name" value="TR-TYPE G DOMAIN-CONTAINING PROTEIN"/>
    <property type="match status" value="1"/>
</dbReference>
<dbReference type="InterPro" id="IPR044145">
    <property type="entry name" value="IF2_II"/>
</dbReference>
<dbReference type="InterPro" id="IPR009000">
    <property type="entry name" value="Transl_B-barrel_sf"/>
</dbReference>
<dbReference type="CDD" id="cd03692">
    <property type="entry name" value="mtIF2_IVc"/>
    <property type="match status" value="1"/>
</dbReference>
<dbReference type="PRINTS" id="PR00315">
    <property type="entry name" value="ELONGATNFCT"/>
</dbReference>
<dbReference type="SUPFAM" id="SSF52540">
    <property type="entry name" value="P-loop containing nucleoside triphosphate hydrolases"/>
    <property type="match status" value="1"/>
</dbReference>
<dbReference type="SUPFAM" id="SSF50447">
    <property type="entry name" value="Translation proteins"/>
    <property type="match status" value="2"/>
</dbReference>
<sequence>GGGGGYGGGYGGGGAGGGGGGGPRRGPGGPTRRRDGAVPSRRRGASGDEASSGKFSEQDLAEREAKLQRAGGYLKMRRQQAKRAQQADRLATPSDEGGTVRISEPFTIKDLSAATGVKGADIVKKLFMQGTMTTINAGIETSQAQEIMMDWNIELEVVEAKSAEQMVSEQFEKRDMLDERPRGPVVTIMGHVDHGKTSLLDKIRNAKVAEGEAGGITQATSAFRVPVEVGDETKHVVFVDTPGHQAFTEMRSRGANVTDIIVLVVAADDGVMPQTIESINHAKAAGVPLVVALNKSDKPEATESNVQKILGQLAEHELNPTEWGGDTEVIKTSATAGTGIDELLEVLEYQAQLLELKADFGGPARGTVIESQMVEGRGPVANILVQEGQLSVGNFIVAGRAFGRVRDITDDRGKRIKQVSPPTPVQVSGLDQIPDAGDMFYVVDSLKKAQQAAEQRRHRDREQQLATPQVTLSSLFTKMDDFAVKEILIVLKADVQGSLDVLKSEVEGISTDEIRVRVLHSAVGGITESDVILAEASNAIIVGFNVIASSKARTTADQKRVEIRTYDVIYHITEDITKAAEGLLEPELRQEVIGHAEVRQVFRVSKVGMIAGCYVTDGSIERDALIRVTRGDIVVENDRKLSQLKRVKDDAKEVRSGIECGMKIDGYDDIKEGDILECYKNIEVKRTL</sequence>
<keyword evidence="3" id="KW-0547">Nucleotide-binding</keyword>
<evidence type="ECO:0000256" key="1">
    <source>
        <dbReference type="ARBA" id="ARBA00007733"/>
    </source>
</evidence>
<feature type="compositionally biased region" description="Gly residues" evidence="7">
    <location>
        <begin position="1"/>
        <end position="29"/>
    </location>
</feature>
<evidence type="ECO:0000256" key="4">
    <source>
        <dbReference type="ARBA" id="ARBA00022917"/>
    </source>
</evidence>
<dbReference type="GO" id="GO:0003924">
    <property type="term" value="F:GTPase activity"/>
    <property type="evidence" value="ECO:0007669"/>
    <property type="project" value="InterPro"/>
</dbReference>
<dbReference type="InterPro" id="IPR000178">
    <property type="entry name" value="TF_IF2_bacterial-like"/>
</dbReference>
<evidence type="ECO:0000259" key="8">
    <source>
        <dbReference type="PROSITE" id="PS51722"/>
    </source>
</evidence>
<dbReference type="GO" id="GO:0005829">
    <property type="term" value="C:cytosol"/>
    <property type="evidence" value="ECO:0007669"/>
    <property type="project" value="TreeGrafter"/>
</dbReference>
<dbReference type="NCBIfam" id="TIGR00231">
    <property type="entry name" value="small_GTP"/>
    <property type="match status" value="1"/>
</dbReference>
<dbReference type="Pfam" id="PF00009">
    <property type="entry name" value="GTP_EFTU"/>
    <property type="match status" value="1"/>
</dbReference>
<evidence type="ECO:0000313" key="9">
    <source>
        <dbReference type="EMBL" id="VAX41067.1"/>
    </source>
</evidence>